<comment type="caution">
    <text evidence="2">The sequence shown here is derived from an EMBL/GenBank/DDBJ whole genome shotgun (WGS) entry which is preliminary data.</text>
</comment>
<dbReference type="AlphaFoldDB" id="A0A9P5S070"/>
<protein>
    <submittedName>
        <fullName evidence="2">Uncharacterized protein</fullName>
    </submittedName>
</protein>
<feature type="region of interest" description="Disordered" evidence="1">
    <location>
        <begin position="72"/>
        <end position="154"/>
    </location>
</feature>
<keyword evidence="3" id="KW-1185">Reference proteome</keyword>
<feature type="compositionally biased region" description="Basic and acidic residues" evidence="1">
    <location>
        <begin position="137"/>
        <end position="154"/>
    </location>
</feature>
<evidence type="ECO:0000313" key="2">
    <source>
        <dbReference type="EMBL" id="KAF9151433.1"/>
    </source>
</evidence>
<organism evidence="2 3">
    <name type="scientific">Linnemannia schmuckeri</name>
    <dbReference type="NCBI Taxonomy" id="64567"/>
    <lineage>
        <taxon>Eukaryota</taxon>
        <taxon>Fungi</taxon>
        <taxon>Fungi incertae sedis</taxon>
        <taxon>Mucoromycota</taxon>
        <taxon>Mortierellomycotina</taxon>
        <taxon>Mortierellomycetes</taxon>
        <taxon>Mortierellales</taxon>
        <taxon>Mortierellaceae</taxon>
        <taxon>Linnemannia</taxon>
    </lineage>
</organism>
<evidence type="ECO:0000313" key="3">
    <source>
        <dbReference type="Proteomes" id="UP000748756"/>
    </source>
</evidence>
<feature type="compositionally biased region" description="Acidic residues" evidence="1">
    <location>
        <begin position="102"/>
        <end position="136"/>
    </location>
</feature>
<feature type="compositionally biased region" description="Basic and acidic residues" evidence="1">
    <location>
        <begin position="92"/>
        <end position="101"/>
    </location>
</feature>
<evidence type="ECO:0000256" key="1">
    <source>
        <dbReference type="SAM" id="MobiDB-lite"/>
    </source>
</evidence>
<sequence>MDPLSQLPQECLQLVFRVFAQENDTATLAALLRTTKHIASLALPFLYRDPFKEAFHHKANHHHHCLHNYDHHGHHGHHHGHYGHHHHHHDHHDHDHHHDNSYDAEDEDEDEDKDEDMEQGDNNDKDEDSKEEVEERDGDHPHNDKDKDKDEEYRSLPARTDQALARMLLNRLPANTLPPVISLALSAHKPPSSDIDASLSTTPSSPLNYTTHIRNFDLPTIAMSIASYWPLSRPPPTGVANYMQGAEFAQICRSACHLPAYIQKIRPKDVLLHMHYEAHLYREACWALAGPILEQLQSLTLPVSDLGRYSRAVQRLRNLERLHFSLDKVVDYDWDLFSDVTLDDRNETKARRDDLYQAVVQFVEDHTRYFPGRLKTVTFSDSGLWPPEEQSCPEETERVITQLLPPLHNPTSLNQDNLPHFAAHLDSTDLSHVREIVELQGPGSWYRTLRNNRQFLQRCRSLQSLFMEPLGPGAFTWAVQEKREFENGQGAHLEDGLVPLKNVYLKESEDEQLTDELNDIAVAFSQTLRNIIVAMSPDPWHSPQTMNIGQGWVDLPALKDLMISATRNRLVMDSQLLQHCPNLASASFTDHTSEYQWEEFVPCRPAELPKLEALRLTKADNTGRYFIPEPETLERTFGMYRDTTTTTGDDSVEPNIVRPLWTWDWRLPNLHHLSLSAEFAYMFKFRMLQGCPALRSLDLNMETSTRGIARVISNNDMFLPGSSSNSSNADDSGAPKQQALIVPSLRVLSLRGNWRICDESLVQFMSIMFPNLESLEEQGLSGYSLKTLVDVVSTKRNGIAELVLSQLPLFGKGAEDVGLQLFRGGGLIADKDRSRVVLVQMALVQYFFLKDASAMLAKV</sequence>
<dbReference type="SUPFAM" id="SSF52047">
    <property type="entry name" value="RNI-like"/>
    <property type="match status" value="1"/>
</dbReference>
<dbReference type="Proteomes" id="UP000748756">
    <property type="component" value="Unassembled WGS sequence"/>
</dbReference>
<gene>
    <name evidence="2" type="ORF">BG015_006694</name>
</gene>
<reference evidence="2" key="1">
    <citation type="journal article" date="2020" name="Fungal Divers.">
        <title>Resolving the Mortierellaceae phylogeny through synthesis of multi-gene phylogenetics and phylogenomics.</title>
        <authorList>
            <person name="Vandepol N."/>
            <person name="Liber J."/>
            <person name="Desiro A."/>
            <person name="Na H."/>
            <person name="Kennedy M."/>
            <person name="Barry K."/>
            <person name="Grigoriev I.V."/>
            <person name="Miller A.N."/>
            <person name="O'Donnell K."/>
            <person name="Stajich J.E."/>
            <person name="Bonito G."/>
        </authorList>
    </citation>
    <scope>NUCLEOTIDE SEQUENCE</scope>
    <source>
        <strain evidence="2">NRRL 6426</strain>
    </source>
</reference>
<dbReference type="OrthoDB" id="2423977at2759"/>
<dbReference type="InterPro" id="IPR032675">
    <property type="entry name" value="LRR_dom_sf"/>
</dbReference>
<dbReference type="EMBL" id="JAAAUQ010000323">
    <property type="protein sequence ID" value="KAF9151433.1"/>
    <property type="molecule type" value="Genomic_DNA"/>
</dbReference>
<accession>A0A9P5S070</accession>
<dbReference type="Gene3D" id="3.80.10.10">
    <property type="entry name" value="Ribonuclease Inhibitor"/>
    <property type="match status" value="1"/>
</dbReference>
<feature type="compositionally biased region" description="Basic residues" evidence="1">
    <location>
        <begin position="72"/>
        <end position="91"/>
    </location>
</feature>
<proteinExistence type="predicted"/>
<name>A0A9P5S070_9FUNG</name>